<dbReference type="Proteomes" id="UP000016930">
    <property type="component" value="Unassembled WGS sequence"/>
</dbReference>
<gene>
    <name evidence="1" type="ORF">CERSUDRAFT_112274</name>
</gene>
<accession>M2R644</accession>
<name>M2R644_CERS8</name>
<dbReference type="AlphaFoldDB" id="M2R644"/>
<dbReference type="HOGENOM" id="CLU_2527241_0_0_1"/>
<sequence length="84" mass="8841">MSAMCMACARPRKLYDEPDDVPRGLAFQPAVLAAPQLPSPACRFSATRRLRPPSHQAAVAVAGFFSTSPASSAATSTSPLPRAR</sequence>
<evidence type="ECO:0000313" key="2">
    <source>
        <dbReference type="Proteomes" id="UP000016930"/>
    </source>
</evidence>
<dbReference type="EMBL" id="KB445793">
    <property type="protein sequence ID" value="EMD40055.1"/>
    <property type="molecule type" value="Genomic_DNA"/>
</dbReference>
<organism evidence="1 2">
    <name type="scientific">Ceriporiopsis subvermispora (strain B)</name>
    <name type="common">White-rot fungus</name>
    <name type="synonym">Gelatoporia subvermispora</name>
    <dbReference type="NCBI Taxonomy" id="914234"/>
    <lineage>
        <taxon>Eukaryota</taxon>
        <taxon>Fungi</taxon>
        <taxon>Dikarya</taxon>
        <taxon>Basidiomycota</taxon>
        <taxon>Agaricomycotina</taxon>
        <taxon>Agaricomycetes</taxon>
        <taxon>Polyporales</taxon>
        <taxon>Gelatoporiaceae</taxon>
        <taxon>Gelatoporia</taxon>
    </lineage>
</organism>
<evidence type="ECO:0000313" key="1">
    <source>
        <dbReference type="EMBL" id="EMD40055.1"/>
    </source>
</evidence>
<protein>
    <submittedName>
        <fullName evidence="1">Uncharacterized protein</fullName>
    </submittedName>
</protein>
<proteinExistence type="predicted"/>
<reference evidence="1 2" key="1">
    <citation type="journal article" date="2012" name="Proc. Natl. Acad. Sci. U.S.A.">
        <title>Comparative genomics of Ceriporiopsis subvermispora and Phanerochaete chrysosporium provide insight into selective ligninolysis.</title>
        <authorList>
            <person name="Fernandez-Fueyo E."/>
            <person name="Ruiz-Duenas F.J."/>
            <person name="Ferreira P."/>
            <person name="Floudas D."/>
            <person name="Hibbett D.S."/>
            <person name="Canessa P."/>
            <person name="Larrondo L.F."/>
            <person name="James T.Y."/>
            <person name="Seelenfreund D."/>
            <person name="Lobos S."/>
            <person name="Polanco R."/>
            <person name="Tello M."/>
            <person name="Honda Y."/>
            <person name="Watanabe T."/>
            <person name="Watanabe T."/>
            <person name="Ryu J.S."/>
            <person name="Kubicek C.P."/>
            <person name="Schmoll M."/>
            <person name="Gaskell J."/>
            <person name="Hammel K.E."/>
            <person name="St John F.J."/>
            <person name="Vanden Wymelenberg A."/>
            <person name="Sabat G."/>
            <person name="Splinter BonDurant S."/>
            <person name="Syed K."/>
            <person name="Yadav J.S."/>
            <person name="Doddapaneni H."/>
            <person name="Subramanian V."/>
            <person name="Lavin J.L."/>
            <person name="Oguiza J.A."/>
            <person name="Perez G."/>
            <person name="Pisabarro A.G."/>
            <person name="Ramirez L."/>
            <person name="Santoyo F."/>
            <person name="Master E."/>
            <person name="Coutinho P.M."/>
            <person name="Henrissat B."/>
            <person name="Lombard V."/>
            <person name="Magnuson J.K."/>
            <person name="Kuees U."/>
            <person name="Hori C."/>
            <person name="Igarashi K."/>
            <person name="Samejima M."/>
            <person name="Held B.W."/>
            <person name="Barry K.W."/>
            <person name="LaButti K.M."/>
            <person name="Lapidus A."/>
            <person name="Lindquist E.A."/>
            <person name="Lucas S.M."/>
            <person name="Riley R."/>
            <person name="Salamov A.A."/>
            <person name="Hoffmeister D."/>
            <person name="Schwenk D."/>
            <person name="Hadar Y."/>
            <person name="Yarden O."/>
            <person name="de Vries R.P."/>
            <person name="Wiebenga A."/>
            <person name="Stenlid J."/>
            <person name="Eastwood D."/>
            <person name="Grigoriev I.V."/>
            <person name="Berka R.M."/>
            <person name="Blanchette R.A."/>
            <person name="Kersten P."/>
            <person name="Martinez A.T."/>
            <person name="Vicuna R."/>
            <person name="Cullen D."/>
        </authorList>
    </citation>
    <scope>NUCLEOTIDE SEQUENCE [LARGE SCALE GENOMIC DNA]</scope>
    <source>
        <strain evidence="1 2">B</strain>
    </source>
</reference>
<keyword evidence="2" id="KW-1185">Reference proteome</keyword>